<feature type="transmembrane region" description="Helical" evidence="1">
    <location>
        <begin position="195"/>
        <end position="217"/>
    </location>
</feature>
<accession>A0A974WHT4</accession>
<dbReference type="Proteomes" id="UP000662783">
    <property type="component" value="Chromosome"/>
</dbReference>
<keyword evidence="1" id="KW-0472">Membrane</keyword>
<protein>
    <submittedName>
        <fullName evidence="2">DUF4386 domain-containing protein</fullName>
    </submittedName>
</protein>
<keyword evidence="1" id="KW-0812">Transmembrane</keyword>
<evidence type="ECO:0000256" key="1">
    <source>
        <dbReference type="SAM" id="Phobius"/>
    </source>
</evidence>
<reference evidence="2" key="1">
    <citation type="submission" date="2021-02" db="EMBL/GenBank/DDBJ databases">
        <title>Fulvivirga sp. S481 isolated from sea water.</title>
        <authorList>
            <person name="Bae S.S."/>
            <person name="Baek K."/>
        </authorList>
    </citation>
    <scope>NUCLEOTIDE SEQUENCE</scope>
    <source>
        <strain evidence="2">S481</strain>
    </source>
</reference>
<sequence length="226" mass="24393">MENNIQKKARLTGLLYLLVIICAGFAQGYVRGTLVIPNDANATLTNILNADFLFRFGLVADLIAFMLDAVISILLYQLLKDTNKTIAMVASAFRLIAQPAIASINLVNHYMALKVTDGNAATSELAGTVMNFMTAHTTGYLIAGAFFGVHCLLLGILLYKSSYFPRILGILMVLAAGGYLIETFGNFLFPGNEMLLATIVGISAAIGEITLTFYLLIAGTRKQILN</sequence>
<dbReference type="RefSeq" id="WP_205723317.1">
    <property type="nucleotide sequence ID" value="NZ_CP070608.1"/>
</dbReference>
<evidence type="ECO:0000313" key="2">
    <source>
        <dbReference type="EMBL" id="QSE98803.1"/>
    </source>
</evidence>
<feature type="transmembrane region" description="Helical" evidence="1">
    <location>
        <begin position="140"/>
        <end position="159"/>
    </location>
</feature>
<dbReference type="AlphaFoldDB" id="A0A974WHT4"/>
<gene>
    <name evidence="2" type="ORF">JR347_06915</name>
</gene>
<feature type="transmembrane region" description="Helical" evidence="1">
    <location>
        <begin position="166"/>
        <end position="189"/>
    </location>
</feature>
<keyword evidence="3" id="KW-1185">Reference proteome</keyword>
<proteinExistence type="predicted"/>
<keyword evidence="1" id="KW-1133">Transmembrane helix</keyword>
<name>A0A974WHT4_9BACT</name>
<dbReference type="InterPro" id="IPR025495">
    <property type="entry name" value="DUF4386"/>
</dbReference>
<dbReference type="EMBL" id="CP070608">
    <property type="protein sequence ID" value="QSE98803.1"/>
    <property type="molecule type" value="Genomic_DNA"/>
</dbReference>
<feature type="transmembrane region" description="Helical" evidence="1">
    <location>
        <begin position="52"/>
        <end position="79"/>
    </location>
</feature>
<dbReference type="Pfam" id="PF14329">
    <property type="entry name" value="DUF4386"/>
    <property type="match status" value="1"/>
</dbReference>
<dbReference type="KEGG" id="fuv:JR347_06915"/>
<evidence type="ECO:0000313" key="3">
    <source>
        <dbReference type="Proteomes" id="UP000662783"/>
    </source>
</evidence>
<feature type="transmembrane region" description="Helical" evidence="1">
    <location>
        <begin position="86"/>
        <end position="107"/>
    </location>
</feature>
<organism evidence="2 3">
    <name type="scientific">Fulvivirga lutea</name>
    <dbReference type="NCBI Taxonomy" id="2810512"/>
    <lineage>
        <taxon>Bacteria</taxon>
        <taxon>Pseudomonadati</taxon>
        <taxon>Bacteroidota</taxon>
        <taxon>Cytophagia</taxon>
        <taxon>Cytophagales</taxon>
        <taxon>Fulvivirgaceae</taxon>
        <taxon>Fulvivirga</taxon>
    </lineage>
</organism>